<feature type="domain" description="UspA" evidence="3">
    <location>
        <begin position="5"/>
        <end position="144"/>
    </location>
</feature>
<comment type="subcellular location">
    <subcellularLocation>
        <location evidence="2">Cytoplasm</location>
    </subcellularLocation>
</comment>
<dbReference type="Pfam" id="PF00582">
    <property type="entry name" value="Usp"/>
    <property type="match status" value="1"/>
</dbReference>
<organism evidence="4 5">
    <name type="scientific">Mesobacillus subterraneus</name>
    <dbReference type="NCBI Taxonomy" id="285983"/>
    <lineage>
        <taxon>Bacteria</taxon>
        <taxon>Bacillati</taxon>
        <taxon>Bacillota</taxon>
        <taxon>Bacilli</taxon>
        <taxon>Bacillales</taxon>
        <taxon>Bacillaceae</taxon>
        <taxon>Mesobacillus</taxon>
    </lineage>
</organism>
<keyword evidence="5" id="KW-1185">Reference proteome</keyword>
<evidence type="ECO:0000256" key="2">
    <source>
        <dbReference type="PIRNR" id="PIRNR006276"/>
    </source>
</evidence>
<dbReference type="InterPro" id="IPR014729">
    <property type="entry name" value="Rossmann-like_a/b/a_fold"/>
</dbReference>
<dbReference type="PRINTS" id="PR01438">
    <property type="entry name" value="UNVRSLSTRESS"/>
</dbReference>
<dbReference type="PANTHER" id="PTHR46268">
    <property type="entry name" value="STRESS RESPONSE PROTEIN NHAX"/>
    <property type="match status" value="1"/>
</dbReference>
<comment type="similarity">
    <text evidence="1 2">Belongs to the universal stress protein A family.</text>
</comment>
<dbReference type="RefSeq" id="WP_044390757.1">
    <property type="nucleotide sequence ID" value="NZ_JXIQ01000014.1"/>
</dbReference>
<dbReference type="Proteomes" id="UP000032512">
    <property type="component" value="Unassembled WGS sequence"/>
</dbReference>
<keyword evidence="2" id="KW-0963">Cytoplasm</keyword>
<protein>
    <recommendedName>
        <fullName evidence="2">Universal stress protein</fullName>
    </recommendedName>
</protein>
<dbReference type="InterPro" id="IPR006016">
    <property type="entry name" value="UspA"/>
</dbReference>
<sequence>MALYYKNILVAVDGSKEAARAFNKAIEIAKRNDAKLVMTHIIDLRTFATVEAYDRSISERANQFATELMESYKQQATDAGIKDVSYEIDYGSPKVKIAKDVAKKYNADLIICGATGMNAVERFFIGSVSEHITRYASCDVLVVRAE</sequence>
<dbReference type="Gene3D" id="3.40.50.620">
    <property type="entry name" value="HUPs"/>
    <property type="match status" value="1"/>
</dbReference>
<evidence type="ECO:0000313" key="4">
    <source>
        <dbReference type="EMBL" id="KIY23658.1"/>
    </source>
</evidence>
<dbReference type="EMBL" id="JXIQ01000014">
    <property type="protein sequence ID" value="KIY23658.1"/>
    <property type="molecule type" value="Genomic_DNA"/>
</dbReference>
<dbReference type="GO" id="GO:0005737">
    <property type="term" value="C:cytoplasm"/>
    <property type="evidence" value="ECO:0007669"/>
    <property type="project" value="UniProtKB-SubCell"/>
</dbReference>
<name>A0A0D6ZG99_9BACI</name>
<dbReference type="PANTHER" id="PTHR46268:SF6">
    <property type="entry name" value="UNIVERSAL STRESS PROTEIN UP12"/>
    <property type="match status" value="1"/>
</dbReference>
<proteinExistence type="inferred from homology"/>
<evidence type="ECO:0000259" key="3">
    <source>
        <dbReference type="Pfam" id="PF00582"/>
    </source>
</evidence>
<dbReference type="PIRSF" id="PIRSF006276">
    <property type="entry name" value="UspA"/>
    <property type="match status" value="1"/>
</dbReference>
<comment type="caution">
    <text evidence="4">The sequence shown here is derived from an EMBL/GenBank/DDBJ whole genome shotgun (WGS) entry which is preliminary data.</text>
</comment>
<dbReference type="PATRIC" id="fig|285983.3.peg.1579"/>
<gene>
    <name evidence="4" type="ORF">UB32_01940</name>
</gene>
<accession>A0A0D6ZG99</accession>
<dbReference type="OrthoDB" id="9789668at2"/>
<dbReference type="InterPro" id="IPR006015">
    <property type="entry name" value="Universal_stress_UspA"/>
</dbReference>
<dbReference type="CDD" id="cd00293">
    <property type="entry name" value="USP-like"/>
    <property type="match status" value="1"/>
</dbReference>
<dbReference type="SUPFAM" id="SSF52402">
    <property type="entry name" value="Adenine nucleotide alpha hydrolases-like"/>
    <property type="match status" value="1"/>
</dbReference>
<dbReference type="AlphaFoldDB" id="A0A0D6ZG99"/>
<reference evidence="4 5" key="1">
    <citation type="submission" date="2015-01" db="EMBL/GenBank/DDBJ databases">
        <title>Draft genome sequences of the supercritical CO2 tolerant bacteria Bacillus subterraneus MITOT1 and Bacillus cereus MIT0214.</title>
        <authorList>
            <person name="Peet K.C."/>
            <person name="Thompson J.R."/>
        </authorList>
    </citation>
    <scope>NUCLEOTIDE SEQUENCE [LARGE SCALE GENOMIC DNA]</scope>
    <source>
        <strain evidence="4 5">MITOT1</strain>
    </source>
</reference>
<evidence type="ECO:0000256" key="1">
    <source>
        <dbReference type="ARBA" id="ARBA00008791"/>
    </source>
</evidence>
<evidence type="ECO:0000313" key="5">
    <source>
        <dbReference type="Proteomes" id="UP000032512"/>
    </source>
</evidence>